<gene>
    <name evidence="1" type="ORF">SDC9_185672</name>
</gene>
<sequence>MSRATDRHTIWSNVDLDFDDWRDDLEAEHPDQSESELTKLMYETNNDYLDDERTNLDIQLSQPIIVIADLGRWNGRFSGYKMIESGNIRDCLYSDTDMTEWFVDNEGELRADAIHHDGRNHYLYRAFKDGITDEQIENLQDKIYSGTATKADIDHVTRRLGDDIAKIYGFDLTKQKQSVDMER</sequence>
<evidence type="ECO:0000313" key="1">
    <source>
        <dbReference type="EMBL" id="MPN38148.1"/>
    </source>
</evidence>
<dbReference type="EMBL" id="VSSQ01093216">
    <property type="protein sequence ID" value="MPN38148.1"/>
    <property type="molecule type" value="Genomic_DNA"/>
</dbReference>
<reference evidence="1" key="1">
    <citation type="submission" date="2019-08" db="EMBL/GenBank/DDBJ databases">
        <authorList>
            <person name="Kucharzyk K."/>
            <person name="Murdoch R.W."/>
            <person name="Higgins S."/>
            <person name="Loffler F."/>
        </authorList>
    </citation>
    <scope>NUCLEOTIDE SEQUENCE</scope>
</reference>
<organism evidence="1">
    <name type="scientific">bioreactor metagenome</name>
    <dbReference type="NCBI Taxonomy" id="1076179"/>
    <lineage>
        <taxon>unclassified sequences</taxon>
        <taxon>metagenomes</taxon>
        <taxon>ecological metagenomes</taxon>
    </lineage>
</organism>
<comment type="caution">
    <text evidence="1">The sequence shown here is derived from an EMBL/GenBank/DDBJ whole genome shotgun (WGS) entry which is preliminary data.</text>
</comment>
<name>A0A645HGH5_9ZZZZ</name>
<proteinExistence type="predicted"/>
<protein>
    <submittedName>
        <fullName evidence="1">Uncharacterized protein</fullName>
    </submittedName>
</protein>
<dbReference type="AlphaFoldDB" id="A0A645HGH5"/>
<accession>A0A645HGH5</accession>